<evidence type="ECO:0000256" key="1">
    <source>
        <dbReference type="ARBA" id="ARBA00005564"/>
    </source>
</evidence>
<dbReference type="PANTHER" id="PTHR30344">
    <property type="entry name" value="6-PHOSPHOGLUCONOLACTONASE-RELATED"/>
    <property type="match status" value="1"/>
</dbReference>
<dbReference type="EMBL" id="CP063849">
    <property type="protein sequence ID" value="QOY87800.1"/>
    <property type="molecule type" value="Genomic_DNA"/>
</dbReference>
<dbReference type="KEGG" id="pfer:IRI77_34525"/>
<dbReference type="RefSeq" id="WP_194449467.1">
    <property type="nucleotide sequence ID" value="NZ_CP063849.1"/>
</dbReference>
<evidence type="ECO:0000313" key="4">
    <source>
        <dbReference type="Proteomes" id="UP000593892"/>
    </source>
</evidence>
<dbReference type="InterPro" id="IPR015943">
    <property type="entry name" value="WD40/YVTN_repeat-like_dom_sf"/>
</dbReference>
<keyword evidence="2" id="KW-0313">Glucose metabolism</keyword>
<dbReference type="FunFam" id="2.130.10.10:FF:000306">
    <property type="entry name" value="3-carboxymuconate cyclase"/>
    <property type="match status" value="1"/>
</dbReference>
<proteinExistence type="inferred from homology"/>
<sequence>MTISRRSLLVSPLVVAPALLADRNDALLYIGAYTSAKNKGITVARFDKSTGAIAEMSTAAETPNPTFLELHSNGKWLYAINEVNNFGGKKEGSVDAYSIDRASGKLTLLNQVSSKGAGPCHVSVDRSGRMVMIANYGSGSVASYKILADGQLSEAVSFFQHEGKGPVAGRQAGPHAHSINASPDNRYAVACDLGTDEIRVYKLDPGKGSMEKHKVANSAPGAGPRHFAWHPKKMFGYAVNELNSTVTVYLYAPDGVLEEIQSVSTLPEGYRNENSPAEVRVHPSGKFLYASNRGEDSIAVFAIDAATGKLAPVDRTLTQGAVPRNFYIEPTGRWMLAANQKTDNIIVFGIDQKTGKLQNTGKGIIVGQPVCLRTLG</sequence>
<comment type="similarity">
    <text evidence="1">Belongs to the cycloisomerase 2 family.</text>
</comment>
<dbReference type="InterPro" id="IPR011048">
    <property type="entry name" value="Haem_d1_sf"/>
</dbReference>
<dbReference type="GO" id="GO:0006006">
    <property type="term" value="P:glucose metabolic process"/>
    <property type="evidence" value="ECO:0007669"/>
    <property type="project" value="UniProtKB-KW"/>
</dbReference>
<organism evidence="3 4">
    <name type="scientific">Paludibaculum fermentans</name>
    <dbReference type="NCBI Taxonomy" id="1473598"/>
    <lineage>
        <taxon>Bacteria</taxon>
        <taxon>Pseudomonadati</taxon>
        <taxon>Acidobacteriota</taxon>
        <taxon>Terriglobia</taxon>
        <taxon>Bryobacterales</taxon>
        <taxon>Bryobacteraceae</taxon>
        <taxon>Paludibaculum</taxon>
    </lineage>
</organism>
<dbReference type="InterPro" id="IPR019405">
    <property type="entry name" value="Lactonase_7-beta_prop"/>
</dbReference>
<dbReference type="SUPFAM" id="SSF51004">
    <property type="entry name" value="C-terminal (heme d1) domain of cytochrome cd1-nitrite reductase"/>
    <property type="match status" value="1"/>
</dbReference>
<dbReference type="InterPro" id="IPR050282">
    <property type="entry name" value="Cycloisomerase_2"/>
</dbReference>
<dbReference type="GO" id="GO:0017057">
    <property type="term" value="F:6-phosphogluconolactonase activity"/>
    <property type="evidence" value="ECO:0007669"/>
    <property type="project" value="TreeGrafter"/>
</dbReference>
<keyword evidence="2" id="KW-0119">Carbohydrate metabolism</keyword>
<dbReference type="AlphaFoldDB" id="A0A7S7NQ81"/>
<gene>
    <name evidence="3" type="ORF">IRI77_34525</name>
</gene>
<dbReference type="GO" id="GO:0005829">
    <property type="term" value="C:cytosol"/>
    <property type="evidence" value="ECO:0007669"/>
    <property type="project" value="TreeGrafter"/>
</dbReference>
<dbReference type="Pfam" id="PF10282">
    <property type="entry name" value="Lactonase"/>
    <property type="match status" value="1"/>
</dbReference>
<name>A0A7S7NQ81_PALFE</name>
<evidence type="ECO:0000313" key="3">
    <source>
        <dbReference type="EMBL" id="QOY87800.1"/>
    </source>
</evidence>
<evidence type="ECO:0000256" key="2">
    <source>
        <dbReference type="ARBA" id="ARBA00022526"/>
    </source>
</evidence>
<dbReference type="PANTHER" id="PTHR30344:SF1">
    <property type="entry name" value="6-PHOSPHOGLUCONOLACTONASE"/>
    <property type="match status" value="1"/>
</dbReference>
<protein>
    <submittedName>
        <fullName evidence="3">Lactonase family protein</fullName>
    </submittedName>
</protein>
<accession>A0A7S7NQ81</accession>
<reference evidence="3 4" key="1">
    <citation type="submission" date="2020-10" db="EMBL/GenBank/DDBJ databases">
        <title>Complete genome sequence of Paludibaculum fermentans P105T, a facultatively anaerobic acidobacterium capable of dissimilatory Fe(III) reduction.</title>
        <authorList>
            <person name="Dedysh S.N."/>
            <person name="Beletsky A.V."/>
            <person name="Kulichevskaya I.S."/>
            <person name="Mardanov A.V."/>
            <person name="Ravin N.V."/>
        </authorList>
    </citation>
    <scope>NUCLEOTIDE SEQUENCE [LARGE SCALE GENOMIC DNA]</scope>
    <source>
        <strain evidence="3 4">P105</strain>
    </source>
</reference>
<keyword evidence="4" id="KW-1185">Reference proteome</keyword>
<dbReference type="Gene3D" id="2.130.10.10">
    <property type="entry name" value="YVTN repeat-like/Quinoprotein amine dehydrogenase"/>
    <property type="match status" value="1"/>
</dbReference>
<dbReference type="Proteomes" id="UP000593892">
    <property type="component" value="Chromosome"/>
</dbReference>